<keyword evidence="16" id="KW-1185">Reference proteome</keyword>
<evidence type="ECO:0000313" key="15">
    <source>
        <dbReference type="EMBL" id="KAA6432943.1"/>
    </source>
</evidence>
<evidence type="ECO:0000256" key="11">
    <source>
        <dbReference type="ARBA" id="ARBA00072251"/>
    </source>
</evidence>
<evidence type="ECO:0000256" key="8">
    <source>
        <dbReference type="ARBA" id="ARBA00022989"/>
    </source>
</evidence>
<keyword evidence="8 12" id="KW-1133">Transmembrane helix</keyword>
<dbReference type="PROSITE" id="PS50928">
    <property type="entry name" value="ABC_TM1"/>
    <property type="match status" value="1"/>
</dbReference>
<evidence type="ECO:0000256" key="6">
    <source>
        <dbReference type="ARBA" id="ARBA00022856"/>
    </source>
</evidence>
<evidence type="ECO:0000256" key="1">
    <source>
        <dbReference type="ARBA" id="ARBA00004429"/>
    </source>
</evidence>
<dbReference type="CDD" id="cd06261">
    <property type="entry name" value="TM_PBP2"/>
    <property type="match status" value="1"/>
</dbReference>
<dbReference type="EMBL" id="VOIR01000014">
    <property type="protein sequence ID" value="KAA6432943.1"/>
    <property type="molecule type" value="Genomic_DNA"/>
</dbReference>
<keyword evidence="7" id="KW-0653">Protein transport</keyword>
<feature type="transmembrane region" description="Helical" evidence="12">
    <location>
        <begin position="176"/>
        <end position="197"/>
    </location>
</feature>
<gene>
    <name evidence="15" type="ORF">FQ330_08215</name>
</gene>
<organism evidence="15 16">
    <name type="scientific">Agrococcus sediminis</name>
    <dbReference type="NCBI Taxonomy" id="2599924"/>
    <lineage>
        <taxon>Bacteria</taxon>
        <taxon>Bacillati</taxon>
        <taxon>Actinomycetota</taxon>
        <taxon>Actinomycetes</taxon>
        <taxon>Micrococcales</taxon>
        <taxon>Microbacteriaceae</taxon>
        <taxon>Agrococcus</taxon>
    </lineage>
</organism>
<dbReference type="Pfam" id="PF00528">
    <property type="entry name" value="BPD_transp_1"/>
    <property type="match status" value="1"/>
</dbReference>
<feature type="transmembrane region" description="Helical" evidence="12">
    <location>
        <begin position="228"/>
        <end position="250"/>
    </location>
</feature>
<evidence type="ECO:0000256" key="7">
    <source>
        <dbReference type="ARBA" id="ARBA00022927"/>
    </source>
</evidence>
<name>A0A5M8QD42_9MICO</name>
<comment type="subcellular location">
    <subcellularLocation>
        <location evidence="1">Cell inner membrane</location>
        <topology evidence="1">Multi-pass membrane protein</topology>
    </subcellularLocation>
    <subcellularLocation>
        <location evidence="12">Cell membrane</location>
        <topology evidence="12">Multi-pass membrane protein</topology>
    </subcellularLocation>
</comment>
<feature type="compositionally biased region" description="Low complexity" evidence="13">
    <location>
        <begin position="345"/>
        <end position="360"/>
    </location>
</feature>
<evidence type="ECO:0000256" key="2">
    <source>
        <dbReference type="ARBA" id="ARBA00022448"/>
    </source>
</evidence>
<dbReference type="InterPro" id="IPR050366">
    <property type="entry name" value="BP-dependent_transpt_permease"/>
</dbReference>
<evidence type="ECO:0000256" key="5">
    <source>
        <dbReference type="ARBA" id="ARBA00022692"/>
    </source>
</evidence>
<keyword evidence="5 12" id="KW-0812">Transmembrane</keyword>
<keyword evidence="3" id="KW-1003">Cell membrane</keyword>
<dbReference type="PANTHER" id="PTHR43386">
    <property type="entry name" value="OLIGOPEPTIDE TRANSPORT SYSTEM PERMEASE PROTEIN APPC"/>
    <property type="match status" value="1"/>
</dbReference>
<keyword evidence="6" id="KW-0571">Peptide transport</keyword>
<dbReference type="GO" id="GO:0015833">
    <property type="term" value="P:peptide transport"/>
    <property type="evidence" value="ECO:0007669"/>
    <property type="project" value="UniProtKB-KW"/>
</dbReference>
<feature type="region of interest" description="Disordered" evidence="13">
    <location>
        <begin position="334"/>
        <end position="379"/>
    </location>
</feature>
<protein>
    <recommendedName>
        <fullName evidence="11">Oligopeptide transport system permease protein OppC</fullName>
    </recommendedName>
</protein>
<dbReference type="Gene3D" id="1.10.3720.10">
    <property type="entry name" value="MetI-like"/>
    <property type="match status" value="1"/>
</dbReference>
<reference evidence="15 16" key="1">
    <citation type="submission" date="2019-08" db="EMBL/GenBank/DDBJ databases">
        <title>Agrococcus lahaulensis sp. nov., isolated from a cold desert of the Indian Himalayas.</title>
        <authorList>
            <person name="Qu J.H."/>
        </authorList>
    </citation>
    <scope>NUCLEOTIDE SEQUENCE [LARGE SCALE GENOMIC DNA]</scope>
    <source>
        <strain evidence="15 16">NS18</strain>
    </source>
</reference>
<dbReference type="GO" id="GO:0005886">
    <property type="term" value="C:plasma membrane"/>
    <property type="evidence" value="ECO:0007669"/>
    <property type="project" value="UniProtKB-SubCell"/>
</dbReference>
<dbReference type="Proteomes" id="UP000323221">
    <property type="component" value="Unassembled WGS sequence"/>
</dbReference>
<dbReference type="Pfam" id="PF12911">
    <property type="entry name" value="OppC_N"/>
    <property type="match status" value="1"/>
</dbReference>
<evidence type="ECO:0000256" key="3">
    <source>
        <dbReference type="ARBA" id="ARBA00022475"/>
    </source>
</evidence>
<dbReference type="SUPFAM" id="SSF161098">
    <property type="entry name" value="MetI-like"/>
    <property type="match status" value="1"/>
</dbReference>
<evidence type="ECO:0000256" key="4">
    <source>
        <dbReference type="ARBA" id="ARBA00022519"/>
    </source>
</evidence>
<evidence type="ECO:0000256" key="12">
    <source>
        <dbReference type="RuleBase" id="RU363032"/>
    </source>
</evidence>
<dbReference type="InterPro" id="IPR035906">
    <property type="entry name" value="MetI-like_sf"/>
</dbReference>
<keyword evidence="2 12" id="KW-0813">Transport</keyword>
<dbReference type="GO" id="GO:0055085">
    <property type="term" value="P:transmembrane transport"/>
    <property type="evidence" value="ECO:0007669"/>
    <property type="project" value="InterPro"/>
</dbReference>
<feature type="transmembrane region" description="Helical" evidence="12">
    <location>
        <begin position="42"/>
        <end position="64"/>
    </location>
</feature>
<dbReference type="PANTHER" id="PTHR43386:SF2">
    <property type="entry name" value="OLIGOPEPTIDE TRANSPORT SYSTEM PERMEASE PROTEIN OPPC"/>
    <property type="match status" value="1"/>
</dbReference>
<accession>A0A5M8QD42</accession>
<feature type="compositionally biased region" description="Basic and acidic residues" evidence="13">
    <location>
        <begin position="361"/>
        <end position="379"/>
    </location>
</feature>
<dbReference type="AlphaFoldDB" id="A0A5M8QD42"/>
<evidence type="ECO:0000256" key="10">
    <source>
        <dbReference type="ARBA" id="ARBA00024202"/>
    </source>
</evidence>
<sequence length="379" mass="40852">MTTNIPQTNEPHVTDAEANLELKEIEGLSQGQIVRKRFFRHWGAVTSMIVLALIIILAFTSVGISAGPVRIPGWWAWDWTQNPRPVNGGTPSWEHPFGQDSIGKDLFALVMRGTQQSLMIMVLVGLIGATIGIVIGALSGFFRGWVDSVLMRFTDVIITIPFIVIGAVIGSTFGKLGAFVLAIVLGLFSWTGLARLVRGEFLSLREREFVDAARVAGASNGRIIFKHILPNAMGVIIVNTTLLMAGAILAETGLSFLGFGVQPPDTSLGLIISLNQEAFQTRPWLFWWPGAFIIVIALCINFIGDGLRDAFDPRQKRMPSERAMRQADVAAADAAALRGHEAEDPAFAAAADGQAPGPDARAPRAEGDTAGDRGDRDRG</sequence>
<keyword evidence="9 12" id="KW-0472">Membrane</keyword>
<feature type="domain" description="ABC transmembrane type-1" evidence="14">
    <location>
        <begin position="114"/>
        <end position="304"/>
    </location>
</feature>
<evidence type="ECO:0000313" key="16">
    <source>
        <dbReference type="Proteomes" id="UP000323221"/>
    </source>
</evidence>
<feature type="transmembrane region" description="Helical" evidence="12">
    <location>
        <begin position="285"/>
        <end position="307"/>
    </location>
</feature>
<dbReference type="InterPro" id="IPR025966">
    <property type="entry name" value="OppC_N"/>
</dbReference>
<evidence type="ECO:0000256" key="13">
    <source>
        <dbReference type="SAM" id="MobiDB-lite"/>
    </source>
</evidence>
<feature type="transmembrane region" description="Helical" evidence="12">
    <location>
        <begin position="149"/>
        <end position="170"/>
    </location>
</feature>
<dbReference type="InterPro" id="IPR000515">
    <property type="entry name" value="MetI-like"/>
</dbReference>
<evidence type="ECO:0000256" key="9">
    <source>
        <dbReference type="ARBA" id="ARBA00023136"/>
    </source>
</evidence>
<feature type="transmembrane region" description="Helical" evidence="12">
    <location>
        <begin position="118"/>
        <end position="142"/>
    </location>
</feature>
<proteinExistence type="inferred from homology"/>
<dbReference type="OrthoDB" id="6637947at2"/>
<dbReference type="GO" id="GO:0015031">
    <property type="term" value="P:protein transport"/>
    <property type="evidence" value="ECO:0007669"/>
    <property type="project" value="UniProtKB-KW"/>
</dbReference>
<comment type="caution">
    <text evidence="15">The sequence shown here is derived from an EMBL/GenBank/DDBJ whole genome shotgun (WGS) entry which is preliminary data.</text>
</comment>
<evidence type="ECO:0000259" key="14">
    <source>
        <dbReference type="PROSITE" id="PS50928"/>
    </source>
</evidence>
<comment type="similarity">
    <text evidence="10">Belongs to the binding-protein-dependent transport system permease family. OppBC subfamily.</text>
</comment>
<dbReference type="RefSeq" id="WP_128189798.1">
    <property type="nucleotide sequence ID" value="NZ_JBIVQT010000001.1"/>
</dbReference>
<keyword evidence="4" id="KW-0997">Cell inner membrane</keyword>